<feature type="region of interest" description="Disordered" evidence="1">
    <location>
        <begin position="26"/>
        <end position="75"/>
    </location>
</feature>
<geneLocation type="plasmid" evidence="2 3">
    <name>unnamed2</name>
</geneLocation>
<proteinExistence type="predicted"/>
<dbReference type="Proteomes" id="UP000252004">
    <property type="component" value="Plasmid unnamed2"/>
</dbReference>
<dbReference type="KEGG" id="sgz:C0216_32910"/>
<accession>A0A344UBK3</accession>
<dbReference type="EMBL" id="CP030864">
    <property type="protein sequence ID" value="AXE28274.1"/>
    <property type="molecule type" value="Genomic_DNA"/>
</dbReference>
<sequence length="75" mass="8221">MNEFAPRPSAVTAGVPTVHTVAQITAELGLQGRKPPRRQKNLTRQGKRKAARDVDRPTGLLAAQYRSGYDRPPLS</sequence>
<gene>
    <name evidence="2" type="ORF">C0216_32910</name>
</gene>
<dbReference type="AlphaFoldDB" id="A0A344UBK3"/>
<dbReference type="RefSeq" id="WP_114059434.1">
    <property type="nucleotide sequence ID" value="NZ_CP030864.1"/>
</dbReference>
<keyword evidence="2" id="KW-0614">Plasmid</keyword>
<dbReference type="OrthoDB" id="3257291at2"/>
<reference evidence="2 3" key="1">
    <citation type="submission" date="2018-01" db="EMBL/GenBank/DDBJ databases">
        <title>Draft genome Sequence of streptomyces globosus LZH-48.</title>
        <authorList>
            <person name="Ran K."/>
            <person name="Li Z."/>
            <person name="Wei S."/>
            <person name="Dong R."/>
        </authorList>
    </citation>
    <scope>NUCLEOTIDE SEQUENCE [LARGE SCALE GENOMIC DNA]</scope>
    <source>
        <strain evidence="2 3">LZH-48</strain>
        <plasmid evidence="2 3">unnamed2</plasmid>
    </source>
</reference>
<organism evidence="2 3">
    <name type="scientific">Streptomyces globosus</name>
    <dbReference type="NCBI Taxonomy" id="68209"/>
    <lineage>
        <taxon>Bacteria</taxon>
        <taxon>Bacillati</taxon>
        <taxon>Actinomycetota</taxon>
        <taxon>Actinomycetes</taxon>
        <taxon>Kitasatosporales</taxon>
        <taxon>Streptomycetaceae</taxon>
        <taxon>Streptomyces</taxon>
    </lineage>
</organism>
<name>A0A344UBK3_9ACTN</name>
<evidence type="ECO:0000313" key="2">
    <source>
        <dbReference type="EMBL" id="AXE28274.1"/>
    </source>
</evidence>
<protein>
    <submittedName>
        <fullName evidence="2">Uncharacterized protein</fullName>
    </submittedName>
</protein>
<evidence type="ECO:0000313" key="3">
    <source>
        <dbReference type="Proteomes" id="UP000252004"/>
    </source>
</evidence>
<evidence type="ECO:0000256" key="1">
    <source>
        <dbReference type="SAM" id="MobiDB-lite"/>
    </source>
</evidence>
<keyword evidence="3" id="KW-1185">Reference proteome</keyword>
<feature type="compositionally biased region" description="Basic residues" evidence="1">
    <location>
        <begin position="34"/>
        <end position="50"/>
    </location>
</feature>